<comment type="catalytic activity">
    <reaction evidence="1 14 15 16">
        <text>Endonucleolytic cleavage to 5'-phosphomonoester.</text>
        <dbReference type="EC" id="3.1.26.4"/>
    </reaction>
</comment>
<dbReference type="EC" id="3.1.26.4" evidence="6 14"/>
<evidence type="ECO:0000256" key="14">
    <source>
        <dbReference type="HAMAP-Rule" id="MF_00052"/>
    </source>
</evidence>
<proteinExistence type="inferred from homology"/>
<dbReference type="HAMAP" id="MF_00052_B">
    <property type="entry name" value="RNase_HII_B"/>
    <property type="match status" value="1"/>
</dbReference>
<evidence type="ECO:0000256" key="2">
    <source>
        <dbReference type="ARBA" id="ARBA00001946"/>
    </source>
</evidence>
<dbReference type="SUPFAM" id="SSF53098">
    <property type="entry name" value="Ribonuclease H-like"/>
    <property type="match status" value="1"/>
</dbReference>
<evidence type="ECO:0000256" key="6">
    <source>
        <dbReference type="ARBA" id="ARBA00012180"/>
    </source>
</evidence>
<dbReference type="GO" id="GO:0003723">
    <property type="term" value="F:RNA binding"/>
    <property type="evidence" value="ECO:0007669"/>
    <property type="project" value="UniProtKB-UniRule"/>
</dbReference>
<accession>A0A2S3V470</accession>
<dbReference type="GO" id="GO:0030145">
    <property type="term" value="F:manganese ion binding"/>
    <property type="evidence" value="ECO:0007669"/>
    <property type="project" value="UniProtKB-UniRule"/>
</dbReference>
<evidence type="ECO:0000313" key="19">
    <source>
        <dbReference type="Proteomes" id="UP000236959"/>
    </source>
</evidence>
<evidence type="ECO:0000256" key="16">
    <source>
        <dbReference type="RuleBase" id="RU003515"/>
    </source>
</evidence>
<comment type="caution">
    <text evidence="18">The sequence shown here is derived from an EMBL/GenBank/DDBJ whole genome shotgun (WGS) entry which is preliminary data.</text>
</comment>
<dbReference type="InterPro" id="IPR024567">
    <property type="entry name" value="RNase_HII/HIII_dom"/>
</dbReference>
<evidence type="ECO:0000256" key="12">
    <source>
        <dbReference type="ARBA" id="ARBA00022801"/>
    </source>
</evidence>
<keyword evidence="11 14" id="KW-0255">Endonuclease</keyword>
<organism evidence="18 19">
    <name type="scientific">Roseibium marinum</name>
    <dbReference type="NCBI Taxonomy" id="281252"/>
    <lineage>
        <taxon>Bacteria</taxon>
        <taxon>Pseudomonadati</taxon>
        <taxon>Pseudomonadota</taxon>
        <taxon>Alphaproteobacteria</taxon>
        <taxon>Hyphomicrobiales</taxon>
        <taxon>Stappiaceae</taxon>
        <taxon>Roseibium</taxon>
    </lineage>
</organism>
<dbReference type="InterPro" id="IPR012337">
    <property type="entry name" value="RNaseH-like_sf"/>
</dbReference>
<dbReference type="GO" id="GO:0005737">
    <property type="term" value="C:cytoplasm"/>
    <property type="evidence" value="ECO:0007669"/>
    <property type="project" value="UniProtKB-SubCell"/>
</dbReference>
<dbReference type="InterPro" id="IPR022898">
    <property type="entry name" value="RNase_HII"/>
</dbReference>
<evidence type="ECO:0000256" key="8">
    <source>
        <dbReference type="ARBA" id="ARBA00022490"/>
    </source>
</evidence>
<keyword evidence="19" id="KW-1185">Reference proteome</keyword>
<evidence type="ECO:0000256" key="5">
    <source>
        <dbReference type="ARBA" id="ARBA00007383"/>
    </source>
</evidence>
<keyword evidence="12 14" id="KW-0378">Hydrolase</keyword>
<dbReference type="Proteomes" id="UP000236959">
    <property type="component" value="Unassembled WGS sequence"/>
</dbReference>
<feature type="binding site" evidence="14 15">
    <location>
        <position position="49"/>
    </location>
    <ligand>
        <name>a divalent metal cation</name>
        <dbReference type="ChEBI" id="CHEBI:60240"/>
    </ligand>
</feature>
<keyword evidence="9 14" id="KW-0540">Nuclease</keyword>
<evidence type="ECO:0000256" key="13">
    <source>
        <dbReference type="ARBA" id="ARBA00023211"/>
    </source>
</evidence>
<dbReference type="GO" id="GO:0043137">
    <property type="term" value="P:DNA replication, removal of RNA primer"/>
    <property type="evidence" value="ECO:0007669"/>
    <property type="project" value="TreeGrafter"/>
</dbReference>
<comment type="cofactor">
    <cofactor evidence="2">
        <name>Mg(2+)</name>
        <dbReference type="ChEBI" id="CHEBI:18420"/>
    </cofactor>
</comment>
<evidence type="ECO:0000256" key="15">
    <source>
        <dbReference type="PROSITE-ProRule" id="PRU01319"/>
    </source>
</evidence>
<dbReference type="CDD" id="cd07182">
    <property type="entry name" value="RNase_HII_bacteria_HII_like"/>
    <property type="match status" value="1"/>
</dbReference>
<dbReference type="InterPro" id="IPR001352">
    <property type="entry name" value="RNase_HII/HIII"/>
</dbReference>
<dbReference type="Pfam" id="PF01351">
    <property type="entry name" value="RNase_HII"/>
    <property type="match status" value="1"/>
</dbReference>
<evidence type="ECO:0000256" key="11">
    <source>
        <dbReference type="ARBA" id="ARBA00022759"/>
    </source>
</evidence>
<dbReference type="Gene3D" id="3.30.420.10">
    <property type="entry name" value="Ribonuclease H-like superfamily/Ribonuclease H"/>
    <property type="match status" value="1"/>
</dbReference>
<dbReference type="NCBIfam" id="NF000595">
    <property type="entry name" value="PRK00015.1-3"/>
    <property type="match status" value="1"/>
</dbReference>
<evidence type="ECO:0000256" key="9">
    <source>
        <dbReference type="ARBA" id="ARBA00022722"/>
    </source>
</evidence>
<name>A0A2S3V470_9HYPH</name>
<dbReference type="GO" id="GO:0032299">
    <property type="term" value="C:ribonuclease H2 complex"/>
    <property type="evidence" value="ECO:0007669"/>
    <property type="project" value="TreeGrafter"/>
</dbReference>
<keyword evidence="8 14" id="KW-0963">Cytoplasm</keyword>
<evidence type="ECO:0000256" key="4">
    <source>
        <dbReference type="ARBA" id="ARBA00004496"/>
    </source>
</evidence>
<dbReference type="PROSITE" id="PS51975">
    <property type="entry name" value="RNASE_H_2"/>
    <property type="match status" value="1"/>
</dbReference>
<dbReference type="PANTHER" id="PTHR10954">
    <property type="entry name" value="RIBONUCLEASE H2 SUBUNIT A"/>
    <property type="match status" value="1"/>
</dbReference>
<dbReference type="AlphaFoldDB" id="A0A2S3V470"/>
<comment type="subcellular location">
    <subcellularLocation>
        <location evidence="4 14">Cytoplasm</location>
    </subcellularLocation>
</comment>
<comment type="similarity">
    <text evidence="5 14 16">Belongs to the RNase HII family.</text>
</comment>
<dbReference type="InterPro" id="IPR036397">
    <property type="entry name" value="RNaseH_sf"/>
</dbReference>
<evidence type="ECO:0000256" key="3">
    <source>
        <dbReference type="ARBA" id="ARBA00004065"/>
    </source>
</evidence>
<dbReference type="EMBL" id="PPCN01000001">
    <property type="protein sequence ID" value="POF34761.1"/>
    <property type="molecule type" value="Genomic_DNA"/>
</dbReference>
<dbReference type="GO" id="GO:0004523">
    <property type="term" value="F:RNA-DNA hybrid ribonuclease activity"/>
    <property type="evidence" value="ECO:0007669"/>
    <property type="project" value="UniProtKB-UniRule"/>
</dbReference>
<keyword evidence="13 14" id="KW-0464">Manganese</keyword>
<feature type="binding site" evidence="14 15">
    <location>
        <position position="48"/>
    </location>
    <ligand>
        <name>a divalent metal cation</name>
        <dbReference type="ChEBI" id="CHEBI:60240"/>
    </ligand>
</feature>
<feature type="domain" description="RNase H type-2" evidence="17">
    <location>
        <begin position="42"/>
        <end position="230"/>
    </location>
</feature>
<evidence type="ECO:0000256" key="1">
    <source>
        <dbReference type="ARBA" id="ARBA00000077"/>
    </source>
</evidence>
<reference evidence="18 19" key="1">
    <citation type="submission" date="2018-01" db="EMBL/GenBank/DDBJ databases">
        <title>Genomic Encyclopedia of Archaeal and Bacterial Type Strains, Phase II (KMG-II): from individual species to whole genera.</title>
        <authorList>
            <person name="Goeker M."/>
        </authorList>
    </citation>
    <scope>NUCLEOTIDE SEQUENCE [LARGE SCALE GENOMIC DNA]</scope>
    <source>
        <strain evidence="18 19">DSM 17023</strain>
    </source>
</reference>
<sequence>MRRAAAHGRFAYMTDGHSLFDLAFSDGLDLKLERKHAASFDGLICGVDEAGRGPWAGPVVTAAVILDYDRVPEGLDDSKKLTEAAREKLFEQIVASAHVAVASASPASIDRYNIRAATLLAMVRAVNGLPGPPAYVLVDGRDVPGGLKQPGQALIKGDGRCLCVAAASIVAKVTRDRMMVLLDDHCPGYGFARHKGYGVPQHQAALDKLGPSPHHRMSFKPVRLAAGEQK</sequence>
<comment type="cofactor">
    <cofactor evidence="14 15">
        <name>Mn(2+)</name>
        <dbReference type="ChEBI" id="CHEBI:29035"/>
    </cofactor>
    <cofactor evidence="14 15">
        <name>Mg(2+)</name>
        <dbReference type="ChEBI" id="CHEBI:18420"/>
    </cofactor>
    <text evidence="14 15">Manganese or magnesium. Binds 1 divalent metal ion per monomer in the absence of substrate. May bind a second metal ion after substrate binding.</text>
</comment>
<dbReference type="GO" id="GO:0006298">
    <property type="term" value="P:mismatch repair"/>
    <property type="evidence" value="ECO:0007669"/>
    <property type="project" value="TreeGrafter"/>
</dbReference>
<feature type="binding site" evidence="14 15">
    <location>
        <position position="139"/>
    </location>
    <ligand>
        <name>a divalent metal cation</name>
        <dbReference type="ChEBI" id="CHEBI:60240"/>
    </ligand>
</feature>
<evidence type="ECO:0000259" key="17">
    <source>
        <dbReference type="PROSITE" id="PS51975"/>
    </source>
</evidence>
<gene>
    <name evidence="14" type="primary">rnhB</name>
    <name evidence="18" type="ORF">CLV41_1011221</name>
</gene>
<evidence type="ECO:0000256" key="7">
    <source>
        <dbReference type="ARBA" id="ARBA00019179"/>
    </source>
</evidence>
<protein>
    <recommendedName>
        <fullName evidence="7 14">Ribonuclease HII</fullName>
        <shortName evidence="14">RNase HII</shortName>
        <ecNumber evidence="6 14">3.1.26.4</ecNumber>
    </recommendedName>
</protein>
<evidence type="ECO:0000256" key="10">
    <source>
        <dbReference type="ARBA" id="ARBA00022723"/>
    </source>
</evidence>
<keyword evidence="10 14" id="KW-0479">Metal-binding</keyword>
<evidence type="ECO:0000313" key="18">
    <source>
        <dbReference type="EMBL" id="POF34761.1"/>
    </source>
</evidence>
<dbReference type="PANTHER" id="PTHR10954:SF18">
    <property type="entry name" value="RIBONUCLEASE HII"/>
    <property type="match status" value="1"/>
</dbReference>
<comment type="function">
    <text evidence="3 14 16">Endonuclease that specifically degrades the RNA of RNA-DNA hybrids.</text>
</comment>